<protein>
    <submittedName>
        <fullName evidence="1">Uncharacterized protein</fullName>
    </submittedName>
</protein>
<proteinExistence type="predicted"/>
<evidence type="ECO:0000313" key="1">
    <source>
        <dbReference type="EMBL" id="SVE35874.1"/>
    </source>
</evidence>
<reference evidence="1" key="1">
    <citation type="submission" date="2018-05" db="EMBL/GenBank/DDBJ databases">
        <authorList>
            <person name="Lanie J.A."/>
            <person name="Ng W.-L."/>
            <person name="Kazmierczak K.M."/>
            <person name="Andrzejewski T.M."/>
            <person name="Davidsen T.M."/>
            <person name="Wayne K.J."/>
            <person name="Tettelin H."/>
            <person name="Glass J.I."/>
            <person name="Rusch D."/>
            <person name="Podicherti R."/>
            <person name="Tsui H.-C.T."/>
            <person name="Winkler M.E."/>
        </authorList>
    </citation>
    <scope>NUCLEOTIDE SEQUENCE</scope>
</reference>
<sequence length="126" mass="15098">MSEFNFNPELRNFPIYGTSQRNITGTIPIHYRLWIVELVYVYSLGREMVMDEFKEQKSFRVAYRQWVGAKDEQALQTFHEAGFFRDLQWVRVNHDMIRKQPVDGWFQYDYVLDLADGTETQYTVIG</sequence>
<gene>
    <name evidence="1" type="ORF">METZ01_LOCUS488728</name>
</gene>
<accession>A0A383CUV8</accession>
<name>A0A383CUV8_9ZZZZ</name>
<dbReference type="AlphaFoldDB" id="A0A383CUV8"/>
<dbReference type="EMBL" id="UINC01211816">
    <property type="protein sequence ID" value="SVE35874.1"/>
    <property type="molecule type" value="Genomic_DNA"/>
</dbReference>
<organism evidence="1">
    <name type="scientific">marine metagenome</name>
    <dbReference type="NCBI Taxonomy" id="408172"/>
    <lineage>
        <taxon>unclassified sequences</taxon>
        <taxon>metagenomes</taxon>
        <taxon>ecological metagenomes</taxon>
    </lineage>
</organism>